<dbReference type="EC" id="7.1.1.-" evidence="5"/>
<evidence type="ECO:0000256" key="1">
    <source>
        <dbReference type="ARBA" id="ARBA00004141"/>
    </source>
</evidence>
<keyword evidence="8" id="KW-1185">Reference proteome</keyword>
<keyword evidence="5" id="KW-0874">Quinone</keyword>
<protein>
    <recommendedName>
        <fullName evidence="5">NADH-quinone oxidoreductase subunit H</fullName>
        <ecNumber evidence="5">7.1.1.-</ecNumber>
    </recommendedName>
    <alternativeName>
        <fullName evidence="5">NADH dehydrogenase I subunit H</fullName>
    </alternativeName>
    <alternativeName>
        <fullName evidence="5">NDH-1 subunit H</fullName>
    </alternativeName>
</protein>
<keyword evidence="3 5" id="KW-1133">Transmembrane helix</keyword>
<evidence type="ECO:0000256" key="4">
    <source>
        <dbReference type="ARBA" id="ARBA00023136"/>
    </source>
</evidence>
<evidence type="ECO:0000256" key="2">
    <source>
        <dbReference type="ARBA" id="ARBA00022692"/>
    </source>
</evidence>
<organism evidence="7 8">
    <name type="scientific">Spirobacillus cienkowskii</name>
    <dbReference type="NCBI Taxonomy" id="495820"/>
    <lineage>
        <taxon>Bacteria</taxon>
        <taxon>Pseudomonadati</taxon>
        <taxon>Bdellovibrionota</taxon>
        <taxon>Oligoflexia</taxon>
        <taxon>Silvanigrellales</taxon>
        <taxon>Spirobacillus</taxon>
    </lineage>
</organism>
<dbReference type="GO" id="GO:0016655">
    <property type="term" value="F:oxidoreductase activity, acting on NAD(P)H, quinone or similar compound as acceptor"/>
    <property type="evidence" value="ECO:0007669"/>
    <property type="project" value="UniProtKB-UniRule"/>
</dbReference>
<keyword evidence="5" id="KW-1278">Translocase</keyword>
<keyword evidence="2 5" id="KW-0812">Transmembrane</keyword>
<feature type="transmembrane region" description="Helical" evidence="5">
    <location>
        <begin position="304"/>
        <end position="326"/>
    </location>
</feature>
<dbReference type="GO" id="GO:0048038">
    <property type="term" value="F:quinone binding"/>
    <property type="evidence" value="ECO:0007669"/>
    <property type="project" value="UniProtKB-KW"/>
</dbReference>
<dbReference type="GO" id="GO:0003954">
    <property type="term" value="F:NADH dehydrogenase activity"/>
    <property type="evidence" value="ECO:0007669"/>
    <property type="project" value="TreeGrafter"/>
</dbReference>
<accession>A0A369KVZ1</accession>
<dbReference type="RefSeq" id="WP_338636055.1">
    <property type="nucleotide sequence ID" value="NZ_CP146516.1"/>
</dbReference>
<keyword evidence="5" id="KW-1003">Cell membrane</keyword>
<evidence type="ECO:0000313" key="7">
    <source>
        <dbReference type="EMBL" id="RDB36977.1"/>
    </source>
</evidence>
<dbReference type="InterPro" id="IPR018086">
    <property type="entry name" value="NADH_UbQ_OxRdtase_su1_CS"/>
</dbReference>
<feature type="transmembrane region" description="Helical" evidence="5">
    <location>
        <begin position="6"/>
        <end position="32"/>
    </location>
</feature>
<dbReference type="InterPro" id="IPR001694">
    <property type="entry name" value="NADH_UbQ_OxRdtase_su1/FPO"/>
</dbReference>
<dbReference type="EMBL" id="QOVW01000014">
    <property type="protein sequence ID" value="RDB36977.1"/>
    <property type="molecule type" value="Genomic_DNA"/>
</dbReference>
<feature type="transmembrane region" description="Helical" evidence="5">
    <location>
        <begin position="346"/>
        <end position="366"/>
    </location>
</feature>
<dbReference type="PROSITE" id="PS00667">
    <property type="entry name" value="COMPLEX1_ND1_1"/>
    <property type="match status" value="1"/>
</dbReference>
<dbReference type="HAMAP" id="MF_01350">
    <property type="entry name" value="NDH1_NuoH"/>
    <property type="match status" value="1"/>
</dbReference>
<keyword evidence="4 5" id="KW-0472">Membrane</keyword>
<dbReference type="AlphaFoldDB" id="A0A369KVZ1"/>
<dbReference type="PANTHER" id="PTHR11432">
    <property type="entry name" value="NADH DEHYDROGENASE SUBUNIT 1"/>
    <property type="match status" value="1"/>
</dbReference>
<comment type="subcellular location">
    <subcellularLocation>
        <location evidence="5 6">Cell membrane</location>
        <topology evidence="5 6">Multi-pass membrane protein</topology>
    </subcellularLocation>
    <subcellularLocation>
        <location evidence="1">Membrane</location>
        <topology evidence="1">Multi-pass membrane protein</topology>
    </subcellularLocation>
</comment>
<comment type="catalytic activity">
    <reaction evidence="5">
        <text>a quinone + NADH + 5 H(+)(in) = a quinol + NAD(+) + 4 H(+)(out)</text>
        <dbReference type="Rhea" id="RHEA:57888"/>
        <dbReference type="ChEBI" id="CHEBI:15378"/>
        <dbReference type="ChEBI" id="CHEBI:24646"/>
        <dbReference type="ChEBI" id="CHEBI:57540"/>
        <dbReference type="ChEBI" id="CHEBI:57945"/>
        <dbReference type="ChEBI" id="CHEBI:132124"/>
    </reaction>
</comment>
<comment type="caution">
    <text evidence="7">The sequence shown here is derived from an EMBL/GenBank/DDBJ whole genome shotgun (WGS) entry which is preliminary data.</text>
</comment>
<dbReference type="Proteomes" id="UP000253934">
    <property type="component" value="Unassembled WGS sequence"/>
</dbReference>
<evidence type="ECO:0000256" key="3">
    <source>
        <dbReference type="ARBA" id="ARBA00022989"/>
    </source>
</evidence>
<feature type="transmembrane region" description="Helical" evidence="5">
    <location>
        <begin position="124"/>
        <end position="145"/>
    </location>
</feature>
<feature type="transmembrane region" description="Helical" evidence="5">
    <location>
        <begin position="165"/>
        <end position="186"/>
    </location>
</feature>
<feature type="transmembrane region" description="Helical" evidence="5">
    <location>
        <begin position="261"/>
        <end position="283"/>
    </location>
</feature>
<comment type="similarity">
    <text evidence="5 6">Belongs to the complex I subunit 1 family.</text>
</comment>
<reference evidence="7" key="1">
    <citation type="submission" date="2018-04" db="EMBL/GenBank/DDBJ databases">
        <title>Draft genome sequence of the Candidatus Spirobacillus cienkowskii, a pathogen of freshwater Daphnia species, reconstructed from hemolymph metagenomic reads.</title>
        <authorList>
            <person name="Bresciani L."/>
            <person name="Lemos L.N."/>
            <person name="Wale N."/>
            <person name="Lin J.Y."/>
            <person name="Fernandes G.R."/>
            <person name="Duffy M.A."/>
            <person name="Rodrigues J.M."/>
        </authorList>
    </citation>
    <scope>NUCLEOTIDE SEQUENCE [LARGE SCALE GENOMIC DNA]</scope>
    <source>
        <strain evidence="7">Binning01</strain>
    </source>
</reference>
<dbReference type="PROSITE" id="PS00668">
    <property type="entry name" value="COMPLEX1_ND1_2"/>
    <property type="match status" value="1"/>
</dbReference>
<comment type="function">
    <text evidence="5">NDH-1 shuttles electrons from NADH, via FMN and iron-sulfur (Fe-S) centers, to quinones in the respiratory chain. The immediate electron acceptor for the enzyme in this species is believed to be ubiquinone. Couples the redox reaction to proton translocation (for every two electrons transferred, four hydrogen ions are translocated across the cytoplasmic membrane), and thus conserves the redox energy in a proton gradient. This subunit may bind ubiquinone.</text>
</comment>
<evidence type="ECO:0000256" key="5">
    <source>
        <dbReference type="HAMAP-Rule" id="MF_01350"/>
    </source>
</evidence>
<keyword evidence="5 6" id="KW-0520">NAD</keyword>
<proteinExistence type="inferred from homology"/>
<evidence type="ECO:0000256" key="6">
    <source>
        <dbReference type="RuleBase" id="RU000471"/>
    </source>
</evidence>
<dbReference type="Pfam" id="PF00146">
    <property type="entry name" value="NADHdh"/>
    <property type="match status" value="1"/>
</dbReference>
<comment type="subunit">
    <text evidence="5">NDH-1 is composed of 14 different subunits. Subunits NuoA, H, J, K, L, M, N constitute the membrane sector of the complex.</text>
</comment>
<dbReference type="GO" id="GO:0009060">
    <property type="term" value="P:aerobic respiration"/>
    <property type="evidence" value="ECO:0007669"/>
    <property type="project" value="TreeGrafter"/>
</dbReference>
<feature type="transmembrane region" description="Helical" evidence="5">
    <location>
        <begin position="84"/>
        <end position="112"/>
    </location>
</feature>
<name>A0A369KVZ1_9BACT</name>
<sequence length="369" mass="41451">MMDFNLVQIISTILLMLLGIAVGAQIAPIMSWAERRQCAIIQRRIGPNRVGIFKFRIFGLGQPIADAIKLLFKEDFVPPYVHKAFYVMAPVIPVVTGLAVTVAIPWGSFVLFNDQIISLQAVSLNSGFLLIFALSSLAVYGVTLAGWSSNNKYSLLGGLRASAQMISYEVAMGLSIIPLVFIWGTLDLQIMITKQADVLWGFIPNWGIIHAPISFIIFIVTIFAETNRLPFDLAESEGELVAGFLTEYGAMRWSLFFLGEYSMMFVMCVLTVSLFFGGYELPWITQSYLLEVLTPQFGEVLTRWFLLPLGIVVLLAKVILLMWIFIQVRFTIPRFRYDQLMKLGWVYLLPIALINLIISAIVTAIVKFH</sequence>
<feature type="transmembrane region" description="Helical" evidence="5">
    <location>
        <begin position="198"/>
        <end position="224"/>
    </location>
</feature>
<keyword evidence="5" id="KW-0830">Ubiquinone</keyword>
<dbReference type="GO" id="GO:0005886">
    <property type="term" value="C:plasma membrane"/>
    <property type="evidence" value="ECO:0007669"/>
    <property type="project" value="UniProtKB-SubCell"/>
</dbReference>
<evidence type="ECO:0000313" key="8">
    <source>
        <dbReference type="Proteomes" id="UP000253934"/>
    </source>
</evidence>
<dbReference type="PANTHER" id="PTHR11432:SF3">
    <property type="entry name" value="NADH-UBIQUINONE OXIDOREDUCTASE CHAIN 1"/>
    <property type="match status" value="1"/>
</dbReference>
<gene>
    <name evidence="5" type="primary">nuoH</name>
    <name evidence="7" type="ORF">DCC88_02300</name>
</gene>